<dbReference type="RefSeq" id="WP_067584349.1">
    <property type="nucleotide sequence ID" value="NZ_JAAGNC010000074.1"/>
</dbReference>
<organism evidence="1 2">
    <name type="scientific">Amycolatopsis rubida</name>
    <dbReference type="NCBI Taxonomy" id="112413"/>
    <lineage>
        <taxon>Bacteria</taxon>
        <taxon>Bacillati</taxon>
        <taxon>Actinomycetota</taxon>
        <taxon>Actinomycetes</taxon>
        <taxon>Pseudonocardiales</taxon>
        <taxon>Pseudonocardiaceae</taxon>
        <taxon>Amycolatopsis</taxon>
    </lineage>
</organism>
<accession>A0ABX0BMG9</accession>
<keyword evidence="2" id="KW-1185">Reference proteome</keyword>
<evidence type="ECO:0000313" key="1">
    <source>
        <dbReference type="EMBL" id="NEC56655.1"/>
    </source>
</evidence>
<evidence type="ECO:0000313" key="2">
    <source>
        <dbReference type="Proteomes" id="UP000470404"/>
    </source>
</evidence>
<reference evidence="1 2" key="1">
    <citation type="submission" date="2020-01" db="EMBL/GenBank/DDBJ databases">
        <title>Insect and environment-associated Actinomycetes.</title>
        <authorList>
            <person name="Currrie C."/>
            <person name="Chevrette M."/>
            <person name="Carlson C."/>
            <person name="Stubbendieck R."/>
            <person name="Wendt-Pienkowski E."/>
        </authorList>
    </citation>
    <scope>NUCLEOTIDE SEQUENCE [LARGE SCALE GENOMIC DNA]</scope>
    <source>
        <strain evidence="1 2">SID8386</strain>
    </source>
</reference>
<proteinExistence type="predicted"/>
<comment type="caution">
    <text evidence="1">The sequence shown here is derived from an EMBL/GenBank/DDBJ whole genome shotgun (WGS) entry which is preliminary data.</text>
</comment>
<dbReference type="Proteomes" id="UP000470404">
    <property type="component" value="Unassembled WGS sequence"/>
</dbReference>
<name>A0ABX0BMG9_9PSEU</name>
<protein>
    <submittedName>
        <fullName evidence="1">Uncharacterized protein</fullName>
    </submittedName>
</protein>
<sequence>MTPAPTLPETVATTNDTVVVTVPGSLHHEPQDSVRRALAAYPPDLIARIRARIRAYREAGRDRIYFLDFRHIRADFSEHEVSQVVELLVDLGELGPDDGVYSRTYPLQGLPSADRQQLAGH</sequence>
<dbReference type="EMBL" id="JAAGNC010000074">
    <property type="protein sequence ID" value="NEC56655.1"/>
    <property type="molecule type" value="Genomic_DNA"/>
</dbReference>
<gene>
    <name evidence="1" type="ORF">G3I59_13910</name>
</gene>